<gene>
    <name evidence="1" type="ORF">B0T25DRAFT_208210</name>
</gene>
<dbReference type="AlphaFoldDB" id="A0AAJ0HIL2"/>
<organism evidence="1 2">
    <name type="scientific">Lasiosphaeria hispida</name>
    <dbReference type="NCBI Taxonomy" id="260671"/>
    <lineage>
        <taxon>Eukaryota</taxon>
        <taxon>Fungi</taxon>
        <taxon>Dikarya</taxon>
        <taxon>Ascomycota</taxon>
        <taxon>Pezizomycotina</taxon>
        <taxon>Sordariomycetes</taxon>
        <taxon>Sordariomycetidae</taxon>
        <taxon>Sordariales</taxon>
        <taxon>Lasiosphaeriaceae</taxon>
        <taxon>Lasiosphaeria</taxon>
    </lineage>
</organism>
<dbReference type="Proteomes" id="UP001275084">
    <property type="component" value="Unassembled WGS sequence"/>
</dbReference>
<sequence length="189" mass="19214">MTTACRAAIATAICTAAVGSPAAKVSDVTDAVAIVIKHCAFFIARQSPGVAPAAAAAIAVAIANIANTCMARLPKPDELVDGAGLSAVHLMTHLPESTYRHAMVEVAYPTFSPLVYRVIRTMSATSAPAIACAIDSAVTSVTSAVAAARSGDCMLHTASTFADGAIRLTGILNHSITTLGGQNVQTLHK</sequence>
<proteinExistence type="predicted"/>
<reference evidence="1" key="2">
    <citation type="submission" date="2023-06" db="EMBL/GenBank/DDBJ databases">
        <authorList>
            <consortium name="Lawrence Berkeley National Laboratory"/>
            <person name="Haridas S."/>
            <person name="Hensen N."/>
            <person name="Bonometti L."/>
            <person name="Westerberg I."/>
            <person name="Brannstrom I.O."/>
            <person name="Guillou S."/>
            <person name="Cros-Aarteil S."/>
            <person name="Calhoun S."/>
            <person name="Kuo A."/>
            <person name="Mondo S."/>
            <person name="Pangilinan J."/>
            <person name="Riley R."/>
            <person name="Labutti K."/>
            <person name="Andreopoulos B."/>
            <person name="Lipzen A."/>
            <person name="Chen C."/>
            <person name="Yanf M."/>
            <person name="Daum C."/>
            <person name="Ng V."/>
            <person name="Clum A."/>
            <person name="Steindorff A."/>
            <person name="Ohm R."/>
            <person name="Martin F."/>
            <person name="Silar P."/>
            <person name="Natvig D."/>
            <person name="Lalanne C."/>
            <person name="Gautier V."/>
            <person name="Ament-Velasquez S.L."/>
            <person name="Kruys A."/>
            <person name="Hutchinson M.I."/>
            <person name="Powell A.J."/>
            <person name="Barry K."/>
            <person name="Miller A.N."/>
            <person name="Grigoriev I.V."/>
            <person name="Debuchy R."/>
            <person name="Gladieux P."/>
            <person name="Thoren M.H."/>
            <person name="Johannesson H."/>
        </authorList>
    </citation>
    <scope>NUCLEOTIDE SEQUENCE</scope>
    <source>
        <strain evidence="1">CBS 955.72</strain>
    </source>
</reference>
<comment type="caution">
    <text evidence="1">The sequence shown here is derived from an EMBL/GenBank/DDBJ whole genome shotgun (WGS) entry which is preliminary data.</text>
</comment>
<reference evidence="1" key="1">
    <citation type="journal article" date="2023" name="Mol. Phylogenet. Evol.">
        <title>Genome-scale phylogeny and comparative genomics of the fungal order Sordariales.</title>
        <authorList>
            <person name="Hensen N."/>
            <person name="Bonometti L."/>
            <person name="Westerberg I."/>
            <person name="Brannstrom I.O."/>
            <person name="Guillou S."/>
            <person name="Cros-Aarteil S."/>
            <person name="Calhoun S."/>
            <person name="Haridas S."/>
            <person name="Kuo A."/>
            <person name="Mondo S."/>
            <person name="Pangilinan J."/>
            <person name="Riley R."/>
            <person name="LaButti K."/>
            <person name="Andreopoulos B."/>
            <person name="Lipzen A."/>
            <person name="Chen C."/>
            <person name="Yan M."/>
            <person name="Daum C."/>
            <person name="Ng V."/>
            <person name="Clum A."/>
            <person name="Steindorff A."/>
            <person name="Ohm R.A."/>
            <person name="Martin F."/>
            <person name="Silar P."/>
            <person name="Natvig D.O."/>
            <person name="Lalanne C."/>
            <person name="Gautier V."/>
            <person name="Ament-Velasquez S.L."/>
            <person name="Kruys A."/>
            <person name="Hutchinson M.I."/>
            <person name="Powell A.J."/>
            <person name="Barry K."/>
            <person name="Miller A.N."/>
            <person name="Grigoriev I.V."/>
            <person name="Debuchy R."/>
            <person name="Gladieux P."/>
            <person name="Hiltunen Thoren M."/>
            <person name="Johannesson H."/>
        </authorList>
    </citation>
    <scope>NUCLEOTIDE SEQUENCE</scope>
    <source>
        <strain evidence="1">CBS 955.72</strain>
    </source>
</reference>
<accession>A0AAJ0HIL2</accession>
<protein>
    <submittedName>
        <fullName evidence="1">Uncharacterized protein</fullName>
    </submittedName>
</protein>
<keyword evidence="2" id="KW-1185">Reference proteome</keyword>
<evidence type="ECO:0000313" key="1">
    <source>
        <dbReference type="EMBL" id="KAK3353326.1"/>
    </source>
</evidence>
<evidence type="ECO:0000313" key="2">
    <source>
        <dbReference type="Proteomes" id="UP001275084"/>
    </source>
</evidence>
<name>A0AAJ0HIL2_9PEZI</name>
<dbReference type="EMBL" id="JAUIQD010000004">
    <property type="protein sequence ID" value="KAK3353326.1"/>
    <property type="molecule type" value="Genomic_DNA"/>
</dbReference>